<reference evidence="2 3" key="1">
    <citation type="submission" date="2019-08" db="EMBL/GenBank/DDBJ databases">
        <title>Massilia golmudensis sp. nov., isolated from sand in the Qinghai-Tibetan Plateau.</title>
        <authorList>
            <person name="Zhang B."/>
        </authorList>
    </citation>
    <scope>NUCLEOTIDE SEQUENCE [LARGE SCALE GENOMIC DNA]</scope>
    <source>
        <strain evidence="2 3">GEM5</strain>
    </source>
</reference>
<organism evidence="2 3">
    <name type="scientific">Massilia arenae</name>
    <dbReference type="NCBI Taxonomy" id="2603288"/>
    <lineage>
        <taxon>Bacteria</taxon>
        <taxon>Pseudomonadati</taxon>
        <taxon>Pseudomonadota</taxon>
        <taxon>Betaproteobacteria</taxon>
        <taxon>Burkholderiales</taxon>
        <taxon>Oxalobacteraceae</taxon>
        <taxon>Telluria group</taxon>
        <taxon>Massilia</taxon>
    </lineage>
</organism>
<dbReference type="GO" id="GO:0006310">
    <property type="term" value="P:DNA recombination"/>
    <property type="evidence" value="ECO:0007669"/>
    <property type="project" value="UniProtKB-KW"/>
</dbReference>
<comment type="caution">
    <text evidence="2">The sequence shown here is derived from an EMBL/GenBank/DDBJ whole genome shotgun (WGS) entry which is preliminary data.</text>
</comment>
<dbReference type="EMBL" id="VPFD01000030">
    <property type="protein sequence ID" value="TXF97056.1"/>
    <property type="molecule type" value="Genomic_DNA"/>
</dbReference>
<dbReference type="SUPFAM" id="SSF56349">
    <property type="entry name" value="DNA breaking-rejoining enzymes"/>
    <property type="match status" value="1"/>
</dbReference>
<dbReference type="InterPro" id="IPR011010">
    <property type="entry name" value="DNA_brk_join_enz"/>
</dbReference>
<dbReference type="GO" id="GO:0015074">
    <property type="term" value="P:DNA integration"/>
    <property type="evidence" value="ECO:0007669"/>
    <property type="project" value="InterPro"/>
</dbReference>
<feature type="non-terminal residue" evidence="2">
    <location>
        <position position="1"/>
    </location>
</feature>
<proteinExistence type="predicted"/>
<dbReference type="AlphaFoldDB" id="A0A5C7G203"/>
<evidence type="ECO:0000313" key="2">
    <source>
        <dbReference type="EMBL" id="TXF97056.1"/>
    </source>
</evidence>
<evidence type="ECO:0000313" key="3">
    <source>
        <dbReference type="Proteomes" id="UP000321413"/>
    </source>
</evidence>
<sequence>TPVLALKEWQQKRPELFVKRVYDQTGLDSYRSLVNEGASLYQVQLLLGHASSVTTQRYAHLASSTLRNTSQLVSNLVNQS</sequence>
<gene>
    <name evidence="2" type="ORF">FVD38_22515</name>
</gene>
<keyword evidence="3" id="KW-1185">Reference proteome</keyword>
<protein>
    <submittedName>
        <fullName evidence="2">Tyrosine-type recombinase/integrase</fullName>
    </submittedName>
</protein>
<evidence type="ECO:0000256" key="1">
    <source>
        <dbReference type="ARBA" id="ARBA00023172"/>
    </source>
</evidence>
<accession>A0A5C7G203</accession>
<name>A0A5C7G203_9BURK</name>
<dbReference type="Proteomes" id="UP000321413">
    <property type="component" value="Unassembled WGS sequence"/>
</dbReference>
<dbReference type="GO" id="GO:0003677">
    <property type="term" value="F:DNA binding"/>
    <property type="evidence" value="ECO:0007669"/>
    <property type="project" value="InterPro"/>
</dbReference>
<dbReference type="InterPro" id="IPR013762">
    <property type="entry name" value="Integrase-like_cat_sf"/>
</dbReference>
<dbReference type="Gene3D" id="1.10.443.10">
    <property type="entry name" value="Intergrase catalytic core"/>
    <property type="match status" value="1"/>
</dbReference>
<keyword evidence="1" id="KW-0233">DNA recombination</keyword>